<dbReference type="SUPFAM" id="SSF57667">
    <property type="entry name" value="beta-beta-alpha zinc fingers"/>
    <property type="match status" value="2"/>
</dbReference>
<feature type="compositionally biased region" description="Basic residues" evidence="10">
    <location>
        <begin position="466"/>
        <end position="477"/>
    </location>
</feature>
<comment type="caution">
    <text evidence="12">The sequence shown here is derived from an EMBL/GenBank/DDBJ whole genome shotgun (WGS) entry which is preliminary data.</text>
</comment>
<reference evidence="12 13" key="1">
    <citation type="submission" date="2024-04" db="EMBL/GenBank/DDBJ databases">
        <authorList>
            <person name="Rising A."/>
            <person name="Reimegard J."/>
            <person name="Sonavane S."/>
            <person name="Akerstrom W."/>
            <person name="Nylinder S."/>
            <person name="Hedman E."/>
            <person name="Kallberg Y."/>
        </authorList>
    </citation>
    <scope>NUCLEOTIDE SEQUENCE [LARGE SCALE GENOMIC DNA]</scope>
</reference>
<evidence type="ECO:0000256" key="6">
    <source>
        <dbReference type="ARBA" id="ARBA00023015"/>
    </source>
</evidence>
<feature type="region of interest" description="Disordered" evidence="10">
    <location>
        <begin position="1400"/>
        <end position="1431"/>
    </location>
</feature>
<dbReference type="Proteomes" id="UP001497382">
    <property type="component" value="Unassembled WGS sequence"/>
</dbReference>
<evidence type="ECO:0000256" key="9">
    <source>
        <dbReference type="PROSITE-ProRule" id="PRU00042"/>
    </source>
</evidence>
<dbReference type="Gene3D" id="3.30.160.60">
    <property type="entry name" value="Classic Zinc Finger"/>
    <property type="match status" value="2"/>
</dbReference>
<feature type="compositionally biased region" description="Low complexity" evidence="10">
    <location>
        <begin position="1414"/>
        <end position="1431"/>
    </location>
</feature>
<evidence type="ECO:0000313" key="12">
    <source>
        <dbReference type="EMBL" id="CAL1274138.1"/>
    </source>
</evidence>
<feature type="domain" description="C2H2-type" evidence="11">
    <location>
        <begin position="656"/>
        <end position="684"/>
    </location>
</feature>
<evidence type="ECO:0000256" key="1">
    <source>
        <dbReference type="ARBA" id="ARBA00004123"/>
    </source>
</evidence>
<dbReference type="InterPro" id="IPR013087">
    <property type="entry name" value="Znf_C2H2_type"/>
</dbReference>
<feature type="region of interest" description="Disordered" evidence="10">
    <location>
        <begin position="1"/>
        <end position="92"/>
    </location>
</feature>
<gene>
    <name evidence="12" type="ORF">LARSCL_LOCUS7308</name>
</gene>
<accession>A0AAV1ZSJ3</accession>
<feature type="compositionally biased region" description="Polar residues" evidence="10">
    <location>
        <begin position="1000"/>
        <end position="1019"/>
    </location>
</feature>
<dbReference type="InterPro" id="IPR036236">
    <property type="entry name" value="Znf_C2H2_sf"/>
</dbReference>
<organism evidence="12 13">
    <name type="scientific">Larinioides sclopetarius</name>
    <dbReference type="NCBI Taxonomy" id="280406"/>
    <lineage>
        <taxon>Eukaryota</taxon>
        <taxon>Metazoa</taxon>
        <taxon>Ecdysozoa</taxon>
        <taxon>Arthropoda</taxon>
        <taxon>Chelicerata</taxon>
        <taxon>Arachnida</taxon>
        <taxon>Araneae</taxon>
        <taxon>Araneomorphae</taxon>
        <taxon>Entelegynae</taxon>
        <taxon>Araneoidea</taxon>
        <taxon>Araneidae</taxon>
        <taxon>Larinioides</taxon>
    </lineage>
</organism>
<evidence type="ECO:0000313" key="13">
    <source>
        <dbReference type="Proteomes" id="UP001497382"/>
    </source>
</evidence>
<feature type="domain" description="C2H2-type" evidence="11">
    <location>
        <begin position="304"/>
        <end position="331"/>
    </location>
</feature>
<feature type="domain" description="C2H2-type" evidence="11">
    <location>
        <begin position="133"/>
        <end position="160"/>
    </location>
</feature>
<protein>
    <recommendedName>
        <fullName evidence="11">C2H2-type domain-containing protein</fullName>
    </recommendedName>
</protein>
<dbReference type="EMBL" id="CAXIEN010000075">
    <property type="protein sequence ID" value="CAL1274138.1"/>
    <property type="molecule type" value="Genomic_DNA"/>
</dbReference>
<sequence length="1431" mass="162582">MHSMKSISPKKHDLKTIKKSPIKVQDGRDNLIEMPVKSEKNQLINEVKNLSPSKSSDKYNTINTKSDISPKQSMKKLGKRKEEKDSCDKQKKKTKKSLLDSIQLDASVIDRTFSEEKGIKLKFLKEEKGLSSFICKYCCRKFQSEDQLRSHVPTHGSDPPFKCYVCGVEAGAFSSLMAHCVKHSRKKSKNEKSLKVEVDMSHELQMSSSKSNIQCHLCKTAFPSTDTLAFHQCAAVEQKSEYECNYCGHMSLSIDGYRLHVMSHSVEPHLCMHCNFKGPTRKLLLKHQEICKKRPKNKKESIAFRCKKCSNEFAHRKELNQHVKLCKGAKCKVTLKSCSKCECVFNNKHDYDNHTCEKSDENVNSLKSSLKKKPVVKKKVERTLMCSLCGEMFDNQDNYEMHKQICNEEATNTLNENISALCSKCGNIFHSHMLKDHYKICLQSPEKSGRDSDVTRAASDTDSHSTRRSTRLVRRKSSASEENSKFLEDRPKMKKFRKKILKSIPGRKGRQSKLGKDNFRCIYCDLTFCSKSTLLRHKRMHSGNPYFSCKYCGKFFFRKDVYTRHEVNVHSKSSKSVFCCYYCRLYFADPSALKEHVLANHKENAFLPVKPEFSKGLIESSKIKKEPGNKAETKNLEQKSCLIDSDTVKTASLIVKKCGICLQSFGTIPEIEKHMKDYHKIQNPDNMETPLKNTVINNVEEKHLDLDENIENKEISLNLDISNSVSSSVSHDKQFSLDLSPNTEHVAEKEDMNEINTDCVSVAEKQKIKCKLCLEEFLNKAHYEAHEKADHILIEWFKCTVCERSGPKQDMIDHMFSHMLKVGSFVINRNANSIDMVLPYSLDQDREAKIPESDCVLDVESSELIDEVLDSELPPLKDSKSAAFNCTLEEVNSHSLEILMEEKEKSLNISDIQAVKENEVAAYSTKEDECNSSVQPSVIEEKSKVFCIEPEYNRNSNIDINESSCNTSHHSIGDTDELASNCTNDMNEINCSNVKEKSENPSACTQDNILNSEENTNSKNSHDKDSADFTNFSQLRYLLENFKKQSDPMISEKLTKSQSVVKSSTNMDCVQLRRLLKNGTFNCNVNSSVSNQVPNLLEMEKSIDHMNLELSVKGIQDINLLNFSPEMEESSSGKVSNTYPKLESQQEQKKNVNTLLKFDINQFGCEMSEEKLGRISDVLQINALQKEIDFSDLLKISDSNSANDDNMFLSNEPLNFPSNSSSQSGNLHAYTSDPKNPEVAKFYSNEKSNEGEIAHLNYFKNSNMGSISCVMANPINPSDSKKIFPDVSTKLDNIKTNSSSMHEDQHHLFSWQGNLSPMSNKILIRGKSKPLSVSDHIDTVFQNICNKCGRSFKNKYNCVRHYLTCGTHVQTDKNNHIYESVKYPETLHSLLSKNEAKIQHQLVPHSSKSENKTDSSSNENVLNLSRNSSSS</sequence>
<keyword evidence="13" id="KW-1185">Reference proteome</keyword>
<feature type="compositionally biased region" description="Basic and acidic residues" evidence="10">
    <location>
        <begin position="25"/>
        <end position="40"/>
    </location>
</feature>
<evidence type="ECO:0000256" key="4">
    <source>
        <dbReference type="ARBA" id="ARBA00022771"/>
    </source>
</evidence>
<feature type="compositionally biased region" description="Basic and acidic residues" evidence="10">
    <location>
        <begin position="447"/>
        <end position="465"/>
    </location>
</feature>
<feature type="domain" description="C2H2-type" evidence="11">
    <location>
        <begin position="161"/>
        <end position="188"/>
    </location>
</feature>
<feature type="domain" description="C2H2-type" evidence="11">
    <location>
        <begin position="547"/>
        <end position="575"/>
    </location>
</feature>
<name>A0AAV1ZSJ3_9ARAC</name>
<dbReference type="PANTHER" id="PTHR47772:SF4">
    <property type="entry name" value="ZFP64 ZINC FINGER PROTEIN"/>
    <property type="match status" value="1"/>
</dbReference>
<feature type="region of interest" description="Disordered" evidence="10">
    <location>
        <begin position="995"/>
        <end position="1026"/>
    </location>
</feature>
<evidence type="ECO:0000256" key="2">
    <source>
        <dbReference type="ARBA" id="ARBA00022723"/>
    </source>
</evidence>
<dbReference type="GO" id="GO:0005634">
    <property type="term" value="C:nucleus"/>
    <property type="evidence" value="ECO:0007669"/>
    <property type="project" value="UniProtKB-SubCell"/>
</dbReference>
<evidence type="ECO:0000259" key="11">
    <source>
        <dbReference type="PROSITE" id="PS50157"/>
    </source>
</evidence>
<feature type="region of interest" description="Disordered" evidence="10">
    <location>
        <begin position="445"/>
        <end position="484"/>
    </location>
</feature>
<feature type="compositionally biased region" description="Polar residues" evidence="10">
    <location>
        <begin position="41"/>
        <end position="72"/>
    </location>
</feature>
<keyword evidence="4 9" id="KW-0863">Zinc-finger</keyword>
<dbReference type="PROSITE" id="PS00028">
    <property type="entry name" value="ZINC_FINGER_C2H2_1"/>
    <property type="match status" value="6"/>
</dbReference>
<proteinExistence type="predicted"/>
<keyword evidence="3" id="KW-0677">Repeat</keyword>
<feature type="compositionally biased region" description="Basic and acidic residues" evidence="10">
    <location>
        <begin position="80"/>
        <end position="89"/>
    </location>
</feature>
<keyword evidence="8" id="KW-0539">Nucleus</keyword>
<dbReference type="PANTHER" id="PTHR47772">
    <property type="entry name" value="ZINC FINGER PROTEIN 200"/>
    <property type="match status" value="1"/>
</dbReference>
<evidence type="ECO:0000256" key="5">
    <source>
        <dbReference type="ARBA" id="ARBA00022833"/>
    </source>
</evidence>
<keyword evidence="6" id="KW-0805">Transcription regulation</keyword>
<comment type="subcellular location">
    <subcellularLocation>
        <location evidence="1">Nucleus</location>
    </subcellularLocation>
</comment>
<keyword evidence="7" id="KW-0804">Transcription</keyword>
<evidence type="ECO:0000256" key="7">
    <source>
        <dbReference type="ARBA" id="ARBA00023163"/>
    </source>
</evidence>
<evidence type="ECO:0000256" key="10">
    <source>
        <dbReference type="SAM" id="MobiDB-lite"/>
    </source>
</evidence>
<feature type="domain" description="C2H2-type" evidence="11">
    <location>
        <begin position="1343"/>
        <end position="1373"/>
    </location>
</feature>
<keyword evidence="2" id="KW-0479">Metal-binding</keyword>
<evidence type="ECO:0000256" key="3">
    <source>
        <dbReference type="ARBA" id="ARBA00022737"/>
    </source>
</evidence>
<dbReference type="GO" id="GO:0008270">
    <property type="term" value="F:zinc ion binding"/>
    <property type="evidence" value="ECO:0007669"/>
    <property type="project" value="UniProtKB-KW"/>
</dbReference>
<keyword evidence="5" id="KW-0862">Zinc</keyword>
<dbReference type="InterPro" id="IPR050636">
    <property type="entry name" value="C2H2-ZF_domain-containing"/>
</dbReference>
<dbReference type="PROSITE" id="PS50157">
    <property type="entry name" value="ZINC_FINGER_C2H2_2"/>
    <property type="match status" value="7"/>
</dbReference>
<feature type="domain" description="C2H2-type" evidence="11">
    <location>
        <begin position="519"/>
        <end position="546"/>
    </location>
</feature>
<evidence type="ECO:0000256" key="8">
    <source>
        <dbReference type="ARBA" id="ARBA00023242"/>
    </source>
</evidence>
<dbReference type="SMART" id="SM00355">
    <property type="entry name" value="ZnF_C2H2"/>
    <property type="match status" value="13"/>
</dbReference>